<gene>
    <name evidence="2" type="primary">flgP</name>
    <name evidence="2" type="ORF">GCM10011357_28940</name>
</gene>
<reference evidence="3" key="1">
    <citation type="journal article" date="2019" name="Int. J. Syst. Evol. Microbiol.">
        <title>The Global Catalogue of Microorganisms (GCM) 10K type strain sequencing project: providing services to taxonomists for standard genome sequencing and annotation.</title>
        <authorList>
            <consortium name="The Broad Institute Genomics Platform"/>
            <consortium name="The Broad Institute Genome Sequencing Center for Infectious Disease"/>
            <person name="Wu L."/>
            <person name="Ma J."/>
        </authorList>
    </citation>
    <scope>NUCLEOTIDE SEQUENCE [LARGE SCALE GENOMIC DNA]</scope>
    <source>
        <strain evidence="3">CGMCC 1.12923</strain>
    </source>
</reference>
<name>A0ABQ1RN82_9ALTE</name>
<sequence>MTEIVDLASGEYAGFIPRWQMKRLYSVIVLAFALAGCSVLYDKHVEWEYVEPDNYPVLTAVGYAPIDEQSGNSASLKMLQAVKASKLDAYRELAEQVYGHRVNAEQSLENMLLENEQLQSSVQGVIRGARVLRTYAVGDNTYATELELDMQKVYDIYLSVAKPRRIKEVKYY</sequence>
<dbReference type="InterPro" id="IPR024952">
    <property type="entry name" value="LPP20-like_dom"/>
</dbReference>
<proteinExistence type="predicted"/>
<accession>A0ABQ1RN82</accession>
<dbReference type="EMBL" id="BMGJ01000013">
    <property type="protein sequence ID" value="GGD72153.1"/>
    <property type="molecule type" value="Genomic_DNA"/>
</dbReference>
<evidence type="ECO:0000259" key="1">
    <source>
        <dbReference type="Pfam" id="PF02169"/>
    </source>
</evidence>
<keyword evidence="3" id="KW-1185">Reference proteome</keyword>
<evidence type="ECO:0000313" key="2">
    <source>
        <dbReference type="EMBL" id="GGD72153.1"/>
    </source>
</evidence>
<protein>
    <recommendedName>
        <fullName evidence="1">Lipoprotein LPP20-like domain-containing protein</fullName>
    </recommendedName>
</protein>
<dbReference type="InterPro" id="IPR007293">
    <property type="entry name" value="FlgP"/>
</dbReference>
<organism evidence="2 3">
    <name type="scientific">Lacimicrobium alkaliphilum</name>
    <dbReference type="NCBI Taxonomy" id="1526571"/>
    <lineage>
        <taxon>Bacteria</taxon>
        <taxon>Pseudomonadati</taxon>
        <taxon>Pseudomonadota</taxon>
        <taxon>Gammaproteobacteria</taxon>
        <taxon>Alteromonadales</taxon>
        <taxon>Alteromonadaceae</taxon>
        <taxon>Lacimicrobium</taxon>
    </lineage>
</organism>
<comment type="caution">
    <text evidence="2">The sequence shown here is derived from an EMBL/GenBank/DDBJ whole genome shotgun (WGS) entry which is preliminary data.</text>
</comment>
<dbReference type="PIRSF" id="PIRSF028687">
    <property type="entry name" value="UCP028687"/>
    <property type="match status" value="1"/>
</dbReference>
<feature type="domain" description="Lipoprotein LPP20-like" evidence="1">
    <location>
        <begin position="57"/>
        <end position="149"/>
    </location>
</feature>
<dbReference type="Proteomes" id="UP000614272">
    <property type="component" value="Unassembled WGS sequence"/>
</dbReference>
<dbReference type="Pfam" id="PF02169">
    <property type="entry name" value="LPP20"/>
    <property type="match status" value="1"/>
</dbReference>
<evidence type="ECO:0000313" key="3">
    <source>
        <dbReference type="Proteomes" id="UP000614272"/>
    </source>
</evidence>